<dbReference type="AlphaFoldDB" id="A0A1E3FU51"/>
<dbReference type="InterPro" id="IPR002509">
    <property type="entry name" value="NODB_dom"/>
</dbReference>
<dbReference type="EMBL" id="JAGEMX010000001">
    <property type="protein sequence ID" value="MBO1828825.1"/>
    <property type="molecule type" value="Genomic_DNA"/>
</dbReference>
<keyword evidence="8" id="KW-1185">Reference proteome</keyword>
<dbReference type="PROSITE" id="PS51257">
    <property type="entry name" value="PROKAR_LIPOPROTEIN"/>
    <property type="match status" value="1"/>
</dbReference>
<evidence type="ECO:0000313" key="4">
    <source>
        <dbReference type="EMBL" id="MBK1928380.1"/>
    </source>
</evidence>
<name>A0A1E3FU51_9BURK</name>
<protein>
    <submittedName>
        <fullName evidence="4">Poly-beta-1,6-N-acetyl-D-glucosamine N-deacetylase PgaB</fullName>
    </submittedName>
</protein>
<keyword evidence="1 2" id="KW-0732">Signal</keyword>
<evidence type="ECO:0000259" key="3">
    <source>
        <dbReference type="PROSITE" id="PS51677"/>
    </source>
</evidence>
<feature type="domain" description="NodB homology" evidence="3">
    <location>
        <begin position="112"/>
        <end position="359"/>
    </location>
</feature>
<dbReference type="NCBIfam" id="TIGR03938">
    <property type="entry name" value="deacetyl_PgaB"/>
    <property type="match status" value="1"/>
</dbReference>
<dbReference type="InterPro" id="IPR032772">
    <property type="entry name" value="PGA_deacetylase_PgaB_C"/>
</dbReference>
<dbReference type="PANTHER" id="PTHR34216">
    <property type="match status" value="1"/>
</dbReference>
<dbReference type="Proteomes" id="UP000611459">
    <property type="component" value="Unassembled WGS sequence"/>
</dbReference>
<dbReference type="PROSITE" id="PS51677">
    <property type="entry name" value="NODB"/>
    <property type="match status" value="1"/>
</dbReference>
<dbReference type="PANTHER" id="PTHR34216:SF7">
    <property type="entry name" value="POLY-BETA-1,6-N-ACETYL-D-GLUCOSAMINE N-DEACETYLASE"/>
    <property type="match status" value="1"/>
</dbReference>
<dbReference type="Pfam" id="PF01522">
    <property type="entry name" value="Polysacc_deac_1"/>
    <property type="match status" value="1"/>
</dbReference>
<evidence type="ECO:0000313" key="5">
    <source>
        <dbReference type="EMBL" id="MBO1828825.1"/>
    </source>
</evidence>
<reference evidence="6 9" key="3">
    <citation type="submission" date="2021-12" db="EMBL/GenBank/DDBJ databases">
        <title>Genomic and phenotypic characterization of three Burkholderia contaminans isolates recovered from different sources.</title>
        <authorList>
            <person name="Lopez De Volder A."/>
            <person name="Fan Y."/>
            <person name="Nunvar J."/>
            <person name="Herrera T."/>
            <person name="Timp W."/>
            <person name="Degrossi J."/>
        </authorList>
    </citation>
    <scope>NUCLEOTIDE SEQUENCE [LARGE SCALE GENOMIC DNA]</scope>
    <source>
        <strain evidence="6 9">LMG 23361</strain>
    </source>
</reference>
<dbReference type="Pfam" id="PF14883">
    <property type="entry name" value="GHL13"/>
    <property type="match status" value="1"/>
</dbReference>
<dbReference type="GeneID" id="93189875"/>
<evidence type="ECO:0000313" key="6">
    <source>
        <dbReference type="EMBL" id="WFN20358.1"/>
    </source>
</evidence>
<gene>
    <name evidence="4" type="primary">pgaB</name>
    <name evidence="5" type="ORF">J4M89_05445</name>
    <name evidence="4" type="ORF">JIN94_00665</name>
    <name evidence="6" type="ORF">LXE91_31040</name>
</gene>
<evidence type="ECO:0000313" key="8">
    <source>
        <dbReference type="Proteomes" id="UP000664048"/>
    </source>
</evidence>
<proteinExistence type="predicted"/>
<reference evidence="4" key="1">
    <citation type="submission" date="2021-01" db="EMBL/GenBank/DDBJ databases">
        <title>Outbreak of Burkholderia contaminns endophthalmitis traced to a clinical ventilation system.</title>
        <authorList>
            <person name="Lipuma J."/>
            <person name="Spilker T."/>
            <person name="Kratholm J."/>
        </authorList>
    </citation>
    <scope>NUCLEOTIDE SEQUENCE</scope>
    <source>
        <strain evidence="4">HI4954</strain>
    </source>
</reference>
<dbReference type="RefSeq" id="WP_039357172.1">
    <property type="nucleotide sequence ID" value="NZ_AP018357.1"/>
</dbReference>
<evidence type="ECO:0000256" key="1">
    <source>
        <dbReference type="ARBA" id="ARBA00022729"/>
    </source>
</evidence>
<dbReference type="SUPFAM" id="SSF88713">
    <property type="entry name" value="Glycoside hydrolase/deacetylase"/>
    <property type="match status" value="1"/>
</dbReference>
<feature type="signal peptide" evidence="2">
    <location>
        <begin position="1"/>
        <end position="27"/>
    </location>
</feature>
<dbReference type="OrthoDB" id="9814639at2"/>
<evidence type="ECO:0000313" key="9">
    <source>
        <dbReference type="Proteomes" id="UP001220209"/>
    </source>
</evidence>
<dbReference type="Proteomes" id="UP000664048">
    <property type="component" value="Unassembled WGS sequence"/>
</dbReference>
<dbReference type="EMBL" id="CP090641">
    <property type="protein sequence ID" value="WFN20358.1"/>
    <property type="molecule type" value="Genomic_DNA"/>
</dbReference>
<dbReference type="Gene3D" id="3.20.20.370">
    <property type="entry name" value="Glycoside hydrolase/deacetylase"/>
    <property type="match status" value="1"/>
</dbReference>
<feature type="chain" id="PRO_5044557140" evidence="2">
    <location>
        <begin position="28"/>
        <end position="699"/>
    </location>
</feature>
<reference evidence="5 8" key="2">
    <citation type="submission" date="2021-03" db="EMBL/GenBank/DDBJ databases">
        <title>Clinical course, treatment and visual outcome of an outbreak of Burkholderia contaminans endophthalmitis following cataract surgery.</title>
        <authorList>
            <person name="Lind C."/>
            <person name="Olsen K."/>
            <person name="Angelsen N.K."/>
            <person name="Krefting E.A."/>
            <person name="Fossen K."/>
            <person name="Gravningen K."/>
            <person name="Depoorter E."/>
            <person name="Vandamme P."/>
            <person name="Bertelsen G."/>
        </authorList>
    </citation>
    <scope>NUCLEOTIDE SEQUENCE [LARGE SCALE GENOMIC DNA]</scope>
    <source>
        <strain evidence="5 8">51242556</strain>
    </source>
</reference>
<dbReference type="GO" id="GO:0016810">
    <property type="term" value="F:hydrolase activity, acting on carbon-nitrogen (but not peptide) bonds"/>
    <property type="evidence" value="ECO:0007669"/>
    <property type="project" value="InterPro"/>
</dbReference>
<dbReference type="EMBL" id="JAENIB010000001">
    <property type="protein sequence ID" value="MBK1928380.1"/>
    <property type="molecule type" value="Genomic_DNA"/>
</dbReference>
<accession>A0A1E3FU51</accession>
<organism evidence="4 7">
    <name type="scientific">Burkholderia contaminans</name>
    <dbReference type="NCBI Taxonomy" id="488447"/>
    <lineage>
        <taxon>Bacteria</taxon>
        <taxon>Pseudomonadati</taxon>
        <taxon>Pseudomonadota</taxon>
        <taxon>Betaproteobacteria</taxon>
        <taxon>Burkholderiales</taxon>
        <taxon>Burkholderiaceae</taxon>
        <taxon>Burkholderia</taxon>
        <taxon>Burkholderia cepacia complex</taxon>
    </lineage>
</organism>
<dbReference type="InterPro" id="IPR011330">
    <property type="entry name" value="Glyco_hydro/deAcase_b/a-brl"/>
</dbReference>
<dbReference type="Proteomes" id="UP001220209">
    <property type="component" value="Chromosome 2"/>
</dbReference>
<dbReference type="InterPro" id="IPR051398">
    <property type="entry name" value="Polysacch_Deacetylase"/>
</dbReference>
<evidence type="ECO:0000256" key="2">
    <source>
        <dbReference type="SAM" id="SignalP"/>
    </source>
</evidence>
<evidence type="ECO:0000313" key="7">
    <source>
        <dbReference type="Proteomes" id="UP000611459"/>
    </source>
</evidence>
<dbReference type="GO" id="GO:0005975">
    <property type="term" value="P:carbohydrate metabolic process"/>
    <property type="evidence" value="ECO:0007669"/>
    <property type="project" value="InterPro"/>
</dbReference>
<dbReference type="Gene3D" id="3.20.20.80">
    <property type="entry name" value="Glycosidases"/>
    <property type="match status" value="1"/>
</dbReference>
<dbReference type="GO" id="GO:0043708">
    <property type="term" value="P:cell adhesion involved in biofilm formation"/>
    <property type="evidence" value="ECO:0007669"/>
    <property type="project" value="InterPro"/>
</dbReference>
<sequence>MQTRRTFMCGCLGTFAACSLFPGVTNARMIDLLPPSDPADGKTFRVICMHDVRDNLMASFSSKSASALIDPFAVDTGTLTAIFSWLQTNNYHTITVKQIEESRHGGKPLPPRAVLLTFDDGFRSHYTKVLPLLERFKYPAVMGLVTAWIDTPPDTPIRISDKVQVPRDYFLSWDEVKKLGQSEFVELGCHTHNLHHGAVANPQGNELPATTSHLYLQDQKRYETDAEFHARVHDDLQTCVRQIRERTGIVARSMVWPYGAENQPVRQISTSLGMDIQFSLDAGPNTPDVPLDRLRRILMMYDVDIGGFERSMREPASNRGDVDVPERTVQVDLDQVYDPDPARQEANLGKLIERIYRMQPKSVYLQAYADPKGTGVAEAVYFPNRHLPMRADLFSRAAWQLNTRANVQVYAWMPVLAFRPPADKLRGLEAVSAYGGAPARENGTRTFRLSPFDPDARLMIQQVYEDLSKHASFSGILFSDDAVLDDYEDAGRHALRIYSQWGLPPDVGKIRENPDLLKRWTRQKSRYLIDLTRQLQQVVLAHQNVGDVLTARNIFAMPVLKPESEAWYAQNYDDFLATYDYVALMAMPYMEQAKDPEGWMDELVKAVRAKKLGLQRTVFELQSYDWHAHKDVAASTLLAQMRRLRSEGAVNFGYYPDNFLNDQPDLDAMRDVMSLKSRLDPTSINALMQMHKTQGTKTP</sequence>
<dbReference type="InterPro" id="IPR023854">
    <property type="entry name" value="PGA_deacetylase_PgaB"/>
</dbReference>